<dbReference type="Pfam" id="PF13204">
    <property type="entry name" value="Apiosidase"/>
    <property type="match status" value="1"/>
</dbReference>
<dbReference type="Pfam" id="PF12904">
    <property type="entry name" value="Collagen_bind_2"/>
    <property type="match status" value="1"/>
</dbReference>
<dbReference type="EMBL" id="CACRYJ010000024">
    <property type="protein sequence ID" value="VZO36559.1"/>
    <property type="molecule type" value="Genomic_DNA"/>
</dbReference>
<evidence type="ECO:0000259" key="2">
    <source>
        <dbReference type="Pfam" id="PF13204"/>
    </source>
</evidence>
<comment type="caution">
    <text evidence="3">The sequence shown here is derived from an EMBL/GenBank/DDBJ whole genome shotgun (WGS) entry which is preliminary data.</text>
</comment>
<dbReference type="AlphaFoldDB" id="A0A7M4DI11"/>
<organism evidence="3 4">
    <name type="scientific">Occultella aeris</name>
    <dbReference type="NCBI Taxonomy" id="2761496"/>
    <lineage>
        <taxon>Bacteria</taxon>
        <taxon>Bacillati</taxon>
        <taxon>Actinomycetota</taxon>
        <taxon>Actinomycetes</taxon>
        <taxon>Micrococcales</taxon>
        <taxon>Ruaniaceae</taxon>
        <taxon>Occultella</taxon>
    </lineage>
</organism>
<accession>A0A7M4DI11</accession>
<dbReference type="InterPro" id="IPR017853">
    <property type="entry name" value="GH"/>
</dbReference>
<dbReference type="RefSeq" id="WP_156740571.1">
    <property type="nucleotide sequence ID" value="NZ_CACRYJ010000024.1"/>
</dbReference>
<proteinExistence type="predicted"/>
<evidence type="ECO:0000313" key="4">
    <source>
        <dbReference type="Proteomes" id="UP000419743"/>
    </source>
</evidence>
<dbReference type="SUPFAM" id="SSF51445">
    <property type="entry name" value="(Trans)glycosidases"/>
    <property type="match status" value="1"/>
</dbReference>
<reference evidence="3 4" key="1">
    <citation type="submission" date="2019-11" db="EMBL/GenBank/DDBJ databases">
        <authorList>
            <person name="Criscuolo A."/>
        </authorList>
    </citation>
    <scope>NUCLEOTIDE SEQUENCE [LARGE SCALE GENOMIC DNA]</scope>
    <source>
        <strain evidence="3">CIP111667</strain>
    </source>
</reference>
<dbReference type="InterPro" id="IPR025277">
    <property type="entry name" value="Apiosidase-like_cat_dom"/>
</dbReference>
<sequence>MQVEQPWQHGRIESSADGHYFQHEDGTPFFWQADTVWLLLTRLSLDEAEEYFADRHAKGFNVAQVMVIHSPSSATQAGRLPFIDEDLTRPDTRPADLPAGLAGVSFWDHLDDVLELAARWGIYLALVPIWGSNLAHGDHSDESVATYGTWLARRYRRHPNIVWLNGGDLHGSARMPAWQRLGAALRKNDPTSPITFHPFGRCQSSTWFHTEHWLDFNMFQSGHRDYEQVWNDDPATWKGPDNWRYVEHDYQRYPARPTVDGEPCYEAIPRGLHDPVHGYWGHDDSRRFAYWAVFAGAAGHTYGHNAVIQVHKPEYPPAYGVTMDWREGLAAPGSQDLQHLKDLVLAYPYVERVPDQTVIVGDPGAREDRLVVTRGARFLFAYRFTGRPYELRGDVLAGDELRMRWMDPITGAFVGETVLANKGNLRFTPPVGVNGNTDMVLVLDVPES</sequence>
<keyword evidence="4" id="KW-1185">Reference proteome</keyword>
<dbReference type="InterPro" id="IPR024749">
    <property type="entry name" value="Collagen-bd_put"/>
</dbReference>
<dbReference type="PANTHER" id="PTHR37836:SF3">
    <property type="entry name" value="ENDOGLUCANASE"/>
    <property type="match status" value="1"/>
</dbReference>
<feature type="domain" description="Putative collagen-binding" evidence="1">
    <location>
        <begin position="353"/>
        <end position="444"/>
    </location>
</feature>
<gene>
    <name evidence="3" type="ORF">HALOF300_01762</name>
</gene>
<evidence type="ECO:0000259" key="1">
    <source>
        <dbReference type="Pfam" id="PF12904"/>
    </source>
</evidence>
<protein>
    <submittedName>
        <fullName evidence="3">Endoglucanase</fullName>
    </submittedName>
</protein>
<feature type="domain" description="Apiosidase-like catalytic" evidence="2">
    <location>
        <begin position="16"/>
        <end position="350"/>
    </location>
</feature>
<name>A0A7M4DI11_9MICO</name>
<evidence type="ECO:0000313" key="3">
    <source>
        <dbReference type="EMBL" id="VZO36559.1"/>
    </source>
</evidence>
<dbReference type="Proteomes" id="UP000419743">
    <property type="component" value="Unassembled WGS sequence"/>
</dbReference>
<dbReference type="PANTHER" id="PTHR37836">
    <property type="entry name" value="LMO1036 PROTEIN"/>
    <property type="match status" value="1"/>
</dbReference>
<dbReference type="Gene3D" id="3.20.20.80">
    <property type="entry name" value="Glycosidases"/>
    <property type="match status" value="1"/>
</dbReference>